<proteinExistence type="predicted"/>
<evidence type="ECO:0000313" key="1">
    <source>
        <dbReference type="EMBL" id="WPY01558.1"/>
    </source>
</evidence>
<accession>A0ABZ0UV89</accession>
<reference evidence="1 2" key="1">
    <citation type="submission" date="2022-10" db="EMBL/GenBank/DDBJ databases">
        <title>Host association and intracellularity evolved multiple times independently in the Rickettsiales.</title>
        <authorList>
            <person name="Castelli M."/>
            <person name="Nardi T."/>
            <person name="Gammuto L."/>
            <person name="Bellinzona G."/>
            <person name="Sabaneyeva E."/>
            <person name="Potekhin A."/>
            <person name="Serra V."/>
            <person name="Petroni G."/>
            <person name="Sassera D."/>
        </authorList>
    </citation>
    <scope>NUCLEOTIDE SEQUENCE [LARGE SCALE GENOMIC DNA]</scope>
    <source>
        <strain evidence="1 2">Kr 154-4</strain>
        <plasmid evidence="1 2">unnamed2</plasmid>
    </source>
</reference>
<dbReference type="Proteomes" id="UP001326613">
    <property type="component" value="Plasmid unnamed2"/>
</dbReference>
<dbReference type="RefSeq" id="WP_323739003.1">
    <property type="nucleotide sequence ID" value="NZ_CP112934.1"/>
</dbReference>
<gene>
    <name evidence="1" type="ORF">Trichorick_01471</name>
</gene>
<geneLocation type="plasmid" evidence="1 2">
    <name>unnamed2</name>
</geneLocation>
<organism evidence="1 2">
    <name type="scientific">Candidatus Trichorickettsia mobilis</name>
    <dbReference type="NCBI Taxonomy" id="1346319"/>
    <lineage>
        <taxon>Bacteria</taxon>
        <taxon>Pseudomonadati</taxon>
        <taxon>Pseudomonadota</taxon>
        <taxon>Alphaproteobacteria</taxon>
        <taxon>Rickettsiales</taxon>
        <taxon>Rickettsiaceae</taxon>
        <taxon>Rickettsieae</taxon>
        <taxon>Candidatus Trichorickettsia</taxon>
    </lineage>
</organism>
<sequence length="93" mass="11041">MSNQIIFTAEELKQISSFSSITELSNLITNKTDNEFRLVPSKMVQDINERLLDNIFCINKLNEYLFNNWNELIKENQEIANKWKNDLKPFKVE</sequence>
<keyword evidence="2" id="KW-1185">Reference proteome</keyword>
<keyword evidence="1" id="KW-0614">Plasmid</keyword>
<dbReference type="EMBL" id="CP112934">
    <property type="protein sequence ID" value="WPY01558.1"/>
    <property type="molecule type" value="Genomic_DNA"/>
</dbReference>
<evidence type="ECO:0000313" key="2">
    <source>
        <dbReference type="Proteomes" id="UP001326613"/>
    </source>
</evidence>
<protein>
    <submittedName>
        <fullName evidence="1">Uncharacterized protein</fullName>
    </submittedName>
</protein>
<name>A0ABZ0UV89_9RICK</name>